<dbReference type="InterPro" id="IPR006522">
    <property type="entry name" value="Phage_virion_morphogenesis"/>
</dbReference>
<keyword evidence="2" id="KW-1185">Reference proteome</keyword>
<sequence length="154" mass="17104">MGWVRPVSATFIEINLSGDDVLSVFNQVGTFSQQPAAMLDEIGSYLDSDVAKRFYEGKAPDGSKWLVSQRAEAENGKTLVDTSILSKSVTHEVRAQNLVHGLTEKYAAIHQFGGKAGRGKRVTIPKREIIGITPVQQSRIDKICLRWVESWFPK</sequence>
<evidence type="ECO:0000313" key="2">
    <source>
        <dbReference type="Proteomes" id="UP000238949"/>
    </source>
</evidence>
<dbReference type="NCBIfam" id="TIGR01635">
    <property type="entry name" value="tail_comp_S"/>
    <property type="match status" value="1"/>
</dbReference>
<dbReference type="OrthoDB" id="2081253at2"/>
<dbReference type="Pfam" id="PF05069">
    <property type="entry name" value="Phage_tail_S"/>
    <property type="match status" value="1"/>
</dbReference>
<accession>A0A2S9VF60</accession>
<protein>
    <submittedName>
        <fullName evidence="1">Phage virion morphogenesis protein</fullName>
    </submittedName>
</protein>
<organism evidence="1 2">
    <name type="scientific">Alteromonas alba</name>
    <dbReference type="NCBI Taxonomy" id="2079529"/>
    <lineage>
        <taxon>Bacteria</taxon>
        <taxon>Pseudomonadati</taxon>
        <taxon>Pseudomonadota</taxon>
        <taxon>Gammaproteobacteria</taxon>
        <taxon>Alteromonadales</taxon>
        <taxon>Alteromonadaceae</taxon>
        <taxon>Alteromonas/Salinimonas group</taxon>
        <taxon>Alteromonas</taxon>
    </lineage>
</organism>
<evidence type="ECO:0000313" key="1">
    <source>
        <dbReference type="EMBL" id="PRO74935.1"/>
    </source>
</evidence>
<dbReference type="EMBL" id="PVNP01000030">
    <property type="protein sequence ID" value="PRO74935.1"/>
    <property type="molecule type" value="Genomic_DNA"/>
</dbReference>
<comment type="caution">
    <text evidence="1">The sequence shown here is derived from an EMBL/GenBank/DDBJ whole genome shotgun (WGS) entry which is preliminary data.</text>
</comment>
<name>A0A2S9VF60_9ALTE</name>
<proteinExistence type="predicted"/>
<dbReference type="AlphaFoldDB" id="A0A2S9VF60"/>
<dbReference type="Proteomes" id="UP000238949">
    <property type="component" value="Unassembled WGS sequence"/>
</dbReference>
<reference evidence="2" key="1">
    <citation type="journal article" date="2020" name="Int. J. Syst. Evol. Microbiol.">
        <title>Alteromonas alba sp. nov., a marine bacterium isolated from the seawater of the West Pacific Ocean.</title>
        <authorList>
            <person name="Sun C."/>
            <person name="Wu Y.-H."/>
            <person name="Xamxidin M."/>
            <person name="Cheng H."/>
            <person name="Xu X.-W."/>
        </authorList>
    </citation>
    <scope>NUCLEOTIDE SEQUENCE [LARGE SCALE GENOMIC DNA]</scope>
    <source>
        <strain evidence="2">190</strain>
    </source>
</reference>
<gene>
    <name evidence="1" type="ORF">C6Y40_03840</name>
</gene>